<evidence type="ECO:0000256" key="3">
    <source>
        <dbReference type="ARBA" id="ARBA00023239"/>
    </source>
</evidence>
<dbReference type="GO" id="GO:0016836">
    <property type="term" value="F:hydro-lyase activity"/>
    <property type="evidence" value="ECO:0007669"/>
    <property type="project" value="UniProtKB-UniRule"/>
</dbReference>
<sequence length="282" mass="32005">MARIRFGQVDNLNTMPVYYAFEEGLVSFEGELIKGAADKLKELFLAGQLEVSTISSIDYPGNINNCLILPNVSVNADGQIHSILLFSHLPVTELDRKVVNVSGFSGSSGALLKVLFDHYYHVEAKLCTMPPNLERMMAQGDGALLVGEEALRAYVQVKQEGLPYQVTDLGEVWKQFTGERMIYDLWVVRKDFAQDNPELVNSLCLAIQEAKQHFPANLPFILEKCRRRTGLSLEILEQYFQTINNDFAEDHRHALLTYYDYCYKSGLIDERVRLSVWGDENI</sequence>
<dbReference type="AlphaFoldDB" id="A0A1S6IXT6"/>
<dbReference type="Gene3D" id="3.40.190.10">
    <property type="entry name" value="Periplasmic binding protein-like II"/>
    <property type="match status" value="2"/>
</dbReference>
<organism evidence="5 6">
    <name type="scientific">Desulforamulus ferrireducens</name>
    <dbReference type="NCBI Taxonomy" id="1833852"/>
    <lineage>
        <taxon>Bacteria</taxon>
        <taxon>Bacillati</taxon>
        <taxon>Bacillota</taxon>
        <taxon>Clostridia</taxon>
        <taxon>Eubacteriales</taxon>
        <taxon>Peptococcaceae</taxon>
        <taxon>Desulforamulus</taxon>
    </lineage>
</organism>
<evidence type="ECO:0000256" key="1">
    <source>
        <dbReference type="ARBA" id="ARBA00004863"/>
    </source>
</evidence>
<evidence type="ECO:0000256" key="4">
    <source>
        <dbReference type="HAMAP-Rule" id="MF_00995"/>
    </source>
</evidence>
<dbReference type="UniPathway" id="UPA00079"/>
<dbReference type="OrthoDB" id="9810112at2"/>
<dbReference type="InterPro" id="IPR003773">
    <property type="entry name" value="Menaquinone_biosynth"/>
</dbReference>
<dbReference type="PANTHER" id="PTHR37690:SF1">
    <property type="entry name" value="CHORISMATE DEHYDRATASE"/>
    <property type="match status" value="1"/>
</dbReference>
<reference evidence="5 6" key="1">
    <citation type="journal article" date="2016" name="Int. J. Syst. Evol. Microbiol.">
        <title>Desulfotomaculum ferrireducens sp. nov., a moderately thermophilic sulfate-reducing and dissimilatory Fe(III)-reducing bacterium isolated from compost.</title>
        <authorList>
            <person name="Yang G."/>
            <person name="Guo J."/>
            <person name="Zhuang L."/>
            <person name="Yuan Y."/>
            <person name="Zhou S."/>
        </authorList>
    </citation>
    <scope>NUCLEOTIDE SEQUENCE [LARGE SCALE GENOMIC DNA]</scope>
    <source>
        <strain evidence="5 6">GSS09</strain>
    </source>
</reference>
<dbReference type="RefSeq" id="WP_077714630.1">
    <property type="nucleotide sequence ID" value="NZ_CP019698.1"/>
</dbReference>
<gene>
    <name evidence="4" type="primary">mqnA</name>
    <name evidence="5" type="ORF">B0537_11035</name>
</gene>
<dbReference type="Pfam" id="PF02621">
    <property type="entry name" value="VitK2_biosynth"/>
    <property type="match status" value="1"/>
</dbReference>
<dbReference type="EC" id="4.2.1.151" evidence="4"/>
<name>A0A1S6IXT6_9FIRM</name>
<dbReference type="EMBL" id="CP019698">
    <property type="protein sequence ID" value="AQS59566.1"/>
    <property type="molecule type" value="Genomic_DNA"/>
</dbReference>
<comment type="catalytic activity">
    <reaction evidence="4">
        <text>chorismate = 3-[(1-carboxyvinyl)-oxy]benzoate + H2O</text>
        <dbReference type="Rhea" id="RHEA:40051"/>
        <dbReference type="ChEBI" id="CHEBI:15377"/>
        <dbReference type="ChEBI" id="CHEBI:29748"/>
        <dbReference type="ChEBI" id="CHEBI:76981"/>
        <dbReference type="EC" id="4.2.1.151"/>
    </reaction>
</comment>
<dbReference type="InterPro" id="IPR030868">
    <property type="entry name" value="MqnA"/>
</dbReference>
<evidence type="ECO:0000313" key="5">
    <source>
        <dbReference type="EMBL" id="AQS59566.1"/>
    </source>
</evidence>
<proteinExistence type="inferred from homology"/>
<dbReference type="GO" id="GO:0009234">
    <property type="term" value="P:menaquinone biosynthetic process"/>
    <property type="evidence" value="ECO:0007669"/>
    <property type="project" value="UniProtKB-UniRule"/>
</dbReference>
<dbReference type="STRING" id="1833852.B0537_11035"/>
<dbReference type="PANTHER" id="PTHR37690">
    <property type="entry name" value="CHORISMATE DEHYDRATASE"/>
    <property type="match status" value="1"/>
</dbReference>
<accession>A0A1S6IXT6</accession>
<evidence type="ECO:0000256" key="2">
    <source>
        <dbReference type="ARBA" id="ARBA00022428"/>
    </source>
</evidence>
<keyword evidence="3 4" id="KW-0456">Lyase</keyword>
<keyword evidence="2 4" id="KW-0474">Menaquinone biosynthesis</keyword>
<dbReference type="KEGG" id="dfg:B0537_11035"/>
<dbReference type="HAMAP" id="MF_00995">
    <property type="entry name" value="MqnA"/>
    <property type="match status" value="1"/>
</dbReference>
<protein>
    <recommendedName>
        <fullName evidence="4">Chorismate dehydratase</fullName>
        <ecNumber evidence="4">4.2.1.151</ecNumber>
    </recommendedName>
    <alternativeName>
        <fullName evidence="4">Menaquinone biosynthetic enzyme MqnA</fullName>
    </alternativeName>
</protein>
<evidence type="ECO:0000313" key="6">
    <source>
        <dbReference type="Proteomes" id="UP000189464"/>
    </source>
</evidence>
<comment type="similarity">
    <text evidence="4">Belongs to the MqnA/MqnD family. MqnA subfamily.</text>
</comment>
<comment type="pathway">
    <text evidence="1 4">Quinol/quinone metabolism; menaquinone biosynthesis.</text>
</comment>
<dbReference type="Proteomes" id="UP000189464">
    <property type="component" value="Chromosome"/>
</dbReference>
<keyword evidence="6" id="KW-1185">Reference proteome</keyword>
<comment type="function">
    <text evidence="4">Catalyzes the dehydration of chorismate into 3-[(1-carboxyvinyl)oxy]benzoate, a step in the biosynthesis of menaquinone (MK, vitamin K2).</text>
</comment>
<dbReference type="SUPFAM" id="SSF53850">
    <property type="entry name" value="Periplasmic binding protein-like II"/>
    <property type="match status" value="1"/>
</dbReference>
<dbReference type="CDD" id="cd13634">
    <property type="entry name" value="PBP2_Sco4506"/>
    <property type="match status" value="1"/>
</dbReference>